<feature type="transmembrane region" description="Helical" evidence="5">
    <location>
        <begin position="12"/>
        <end position="33"/>
    </location>
</feature>
<feature type="transmembrane region" description="Helical" evidence="5">
    <location>
        <begin position="134"/>
        <end position="156"/>
    </location>
</feature>
<keyword evidence="8" id="KW-1185">Reference proteome</keyword>
<evidence type="ECO:0000256" key="2">
    <source>
        <dbReference type="ARBA" id="ARBA00022692"/>
    </source>
</evidence>
<comment type="caution">
    <text evidence="7">The sequence shown here is derived from an EMBL/GenBank/DDBJ whole genome shotgun (WGS) entry which is preliminary data.</text>
</comment>
<feature type="transmembrane region" description="Helical" evidence="5">
    <location>
        <begin position="231"/>
        <end position="247"/>
    </location>
</feature>
<keyword evidence="4 5" id="KW-0472">Membrane</keyword>
<protein>
    <recommendedName>
        <fullName evidence="6">O-antigen ligase-related domain-containing protein</fullName>
    </recommendedName>
</protein>
<dbReference type="PANTHER" id="PTHR37422">
    <property type="entry name" value="TEICHURONIC ACID BIOSYNTHESIS PROTEIN TUAE"/>
    <property type="match status" value="1"/>
</dbReference>
<feature type="transmembrane region" description="Helical" evidence="5">
    <location>
        <begin position="254"/>
        <end position="276"/>
    </location>
</feature>
<organism evidence="7 8">
    <name type="scientific">Pontibacter oryzae</name>
    <dbReference type="NCBI Taxonomy" id="2304593"/>
    <lineage>
        <taxon>Bacteria</taxon>
        <taxon>Pseudomonadati</taxon>
        <taxon>Bacteroidota</taxon>
        <taxon>Cytophagia</taxon>
        <taxon>Cytophagales</taxon>
        <taxon>Hymenobacteraceae</taxon>
        <taxon>Pontibacter</taxon>
    </lineage>
</organism>
<evidence type="ECO:0000256" key="3">
    <source>
        <dbReference type="ARBA" id="ARBA00022989"/>
    </source>
</evidence>
<feature type="domain" description="O-antigen ligase-related" evidence="6">
    <location>
        <begin position="214"/>
        <end position="353"/>
    </location>
</feature>
<sequence>MFILAKFSLSALLVKAIIIALLLSGFFTNFLSFSQINTGTVLVDLLLSLILIHLLLWYAYSLYYSVQVDKVYCFILGSLSILFILTLGKLLLIDRNPFPEKVLGLRNNLIYIAPLLYIPLFFKRERHIIKTLNLLIAIGLLLVVFSYFQFVFATSLPKSLMVLRSEATFGFWGTSIVRPTALVGNTIIFSSFTIILFSFYFAKYLYNTTWKCFFVLLLIAVATLLTFTRAALAGLIIVVFVGLYLRYGRLSVSFILRMFGIALLLVILALGAYIFYQDSLMIKRFTGQDINSLQSNNEHFTQIEASLSYLAQRPFAGIGVGSQGPSGGSSKMITDGYWLQLFLENGILLGSLYLFFYVSCFTFALREFYRTRNLLQKQLCMSFICFSVYFGAASFLNSAFAGRTNFIIYWILFGLLVGEHLIEKKKIYGFASR</sequence>
<feature type="transmembrane region" description="Helical" evidence="5">
    <location>
        <begin position="337"/>
        <end position="358"/>
    </location>
</feature>
<evidence type="ECO:0000313" key="8">
    <source>
        <dbReference type="Proteomes" id="UP000266005"/>
    </source>
</evidence>
<feature type="transmembrane region" description="Helical" evidence="5">
    <location>
        <begin position="39"/>
        <end position="59"/>
    </location>
</feature>
<keyword evidence="3 5" id="KW-1133">Transmembrane helix</keyword>
<gene>
    <name evidence="7" type="ORF">D1627_05305</name>
</gene>
<dbReference type="InterPro" id="IPR051533">
    <property type="entry name" value="WaaL-like"/>
</dbReference>
<feature type="transmembrane region" description="Helical" evidence="5">
    <location>
        <begin position="208"/>
        <end position="225"/>
    </location>
</feature>
<dbReference type="GO" id="GO:0016020">
    <property type="term" value="C:membrane"/>
    <property type="evidence" value="ECO:0007669"/>
    <property type="project" value="UniProtKB-SubCell"/>
</dbReference>
<evidence type="ECO:0000313" key="7">
    <source>
        <dbReference type="EMBL" id="RIJ41458.1"/>
    </source>
</evidence>
<evidence type="ECO:0000256" key="4">
    <source>
        <dbReference type="ARBA" id="ARBA00023136"/>
    </source>
</evidence>
<keyword evidence="2 5" id="KW-0812">Transmembrane</keyword>
<dbReference type="EMBL" id="QWGE01000002">
    <property type="protein sequence ID" value="RIJ41458.1"/>
    <property type="molecule type" value="Genomic_DNA"/>
</dbReference>
<evidence type="ECO:0000256" key="5">
    <source>
        <dbReference type="SAM" id="Phobius"/>
    </source>
</evidence>
<feature type="transmembrane region" description="Helical" evidence="5">
    <location>
        <begin position="379"/>
        <end position="400"/>
    </location>
</feature>
<name>A0A399SE41_9BACT</name>
<comment type="subcellular location">
    <subcellularLocation>
        <location evidence="1">Membrane</location>
        <topology evidence="1">Multi-pass membrane protein</topology>
    </subcellularLocation>
</comment>
<accession>A0A399SE41</accession>
<evidence type="ECO:0000256" key="1">
    <source>
        <dbReference type="ARBA" id="ARBA00004141"/>
    </source>
</evidence>
<feature type="transmembrane region" description="Helical" evidence="5">
    <location>
        <begin position="406"/>
        <end position="422"/>
    </location>
</feature>
<proteinExistence type="predicted"/>
<dbReference type="AlphaFoldDB" id="A0A399SE41"/>
<dbReference type="Pfam" id="PF04932">
    <property type="entry name" value="Wzy_C"/>
    <property type="match status" value="1"/>
</dbReference>
<dbReference type="PANTHER" id="PTHR37422:SF13">
    <property type="entry name" value="LIPOPOLYSACCHARIDE BIOSYNTHESIS PROTEIN PA4999-RELATED"/>
    <property type="match status" value="1"/>
</dbReference>
<feature type="transmembrane region" description="Helical" evidence="5">
    <location>
        <begin position="71"/>
        <end position="93"/>
    </location>
</feature>
<reference evidence="8" key="1">
    <citation type="submission" date="2018-08" db="EMBL/GenBank/DDBJ databases">
        <title>Mucilaginibacter sp. MYSH2.</title>
        <authorList>
            <person name="Seo T."/>
        </authorList>
    </citation>
    <scope>NUCLEOTIDE SEQUENCE [LARGE SCALE GENOMIC DNA]</scope>
    <source>
        <strain evidence="8">KIRAN</strain>
    </source>
</reference>
<dbReference type="InterPro" id="IPR007016">
    <property type="entry name" value="O-antigen_ligase-rel_domated"/>
</dbReference>
<dbReference type="Proteomes" id="UP000266005">
    <property type="component" value="Unassembled WGS sequence"/>
</dbReference>
<feature type="transmembrane region" description="Helical" evidence="5">
    <location>
        <begin position="105"/>
        <end position="122"/>
    </location>
</feature>
<feature type="transmembrane region" description="Helical" evidence="5">
    <location>
        <begin position="176"/>
        <end position="201"/>
    </location>
</feature>
<evidence type="ECO:0000259" key="6">
    <source>
        <dbReference type="Pfam" id="PF04932"/>
    </source>
</evidence>